<name>A0AAE6R788_9ABAC</name>
<dbReference type="EMBL" id="MN233792">
    <property type="protein sequence ID" value="QHB21781.1"/>
    <property type="molecule type" value="Genomic_DNA"/>
</dbReference>
<gene>
    <name evidence="1" type="primary">orf122</name>
    <name evidence="1" type="ORF">Eudi_ORF122</name>
</gene>
<accession>A0AAE6R788</accession>
<sequence length="98" mass="11298">MNDTCDKNNVPDDSYENAQEAIRLAEKFVSVQLHGKALTSYELAVYFLEKYINQTDATAVEFVEKVNDSINTIKMHIKKLQQIIKENSKKLHKIVLIK</sequence>
<keyword evidence="2" id="KW-1185">Reference proteome</keyword>
<evidence type="ECO:0000313" key="2">
    <source>
        <dbReference type="Proteomes" id="UP000830275"/>
    </source>
</evidence>
<evidence type="ECO:0000313" key="1">
    <source>
        <dbReference type="EMBL" id="QHB21781.1"/>
    </source>
</evidence>
<reference evidence="1 2" key="1">
    <citation type="journal article" date="2019" name="Viruses">
        <title>Genome Analysis of a Novel Clade II.b Alphabaculovirus Obtained from Artaxa digramma.</title>
        <authorList>
            <person name="Li J."/>
            <person name="Duan X."/>
            <person name="Wang Q."/>
            <person name="Zhang L."/>
            <person name="Deng F."/>
            <person name="Wang H."/>
            <person name="Hu Z."/>
            <person name="Wang M."/>
            <person name="Wang J."/>
        </authorList>
    </citation>
    <scope>NUCLEOTIDE SEQUENCE [LARGE SCALE GENOMIC DNA]</scope>
    <source>
        <strain evidence="1 2">424</strain>
    </source>
</reference>
<organism evidence="1 2">
    <name type="scientific">Artaxa digramma nucleopolyhedrovirus</name>
    <dbReference type="NCBI Taxonomy" id="3070910"/>
    <lineage>
        <taxon>Viruses</taxon>
        <taxon>Viruses incertae sedis</taxon>
        <taxon>Naldaviricetes</taxon>
        <taxon>Lefavirales</taxon>
        <taxon>Baculoviridae</taxon>
        <taxon>Alphabaculovirus</taxon>
        <taxon>Alphabaculovirus ardigrammae</taxon>
    </lineage>
</organism>
<protein>
    <submittedName>
        <fullName evidence="1">Orf122</fullName>
    </submittedName>
</protein>
<proteinExistence type="predicted"/>
<dbReference type="Proteomes" id="UP000830275">
    <property type="component" value="Segment"/>
</dbReference>